<gene>
    <name evidence="1" type="ORF">HDA33_001633</name>
</gene>
<protein>
    <submittedName>
        <fullName evidence="1">Uncharacterized protein</fullName>
    </submittedName>
</protein>
<dbReference type="AlphaFoldDB" id="A0A7W9JK21"/>
<dbReference type="Proteomes" id="UP000567246">
    <property type="component" value="Unassembled WGS sequence"/>
</dbReference>
<evidence type="ECO:0000313" key="2">
    <source>
        <dbReference type="Proteomes" id="UP000567246"/>
    </source>
</evidence>
<dbReference type="RefSeq" id="WP_184172450.1">
    <property type="nucleotide sequence ID" value="NZ_BAABAG010000013.1"/>
</dbReference>
<name>A0A7W9JK21_9MICC</name>
<keyword evidence="2" id="KW-1185">Reference proteome</keyword>
<comment type="caution">
    <text evidence="1">The sequence shown here is derived from an EMBL/GenBank/DDBJ whole genome shotgun (WGS) entry which is preliminary data.</text>
</comment>
<proteinExistence type="predicted"/>
<accession>A0A7W9JK21</accession>
<reference evidence="1 2" key="1">
    <citation type="submission" date="2020-08" db="EMBL/GenBank/DDBJ databases">
        <title>Sequencing the genomes of 1000 actinobacteria strains.</title>
        <authorList>
            <person name="Klenk H.-P."/>
        </authorList>
    </citation>
    <scope>NUCLEOTIDE SEQUENCE [LARGE SCALE GENOMIC DNA]</scope>
    <source>
        <strain evidence="1 2">DSM 17945</strain>
    </source>
</reference>
<evidence type="ECO:0000313" key="1">
    <source>
        <dbReference type="EMBL" id="MBB5849069.1"/>
    </source>
</evidence>
<dbReference type="EMBL" id="JACHMW010000001">
    <property type="protein sequence ID" value="MBB5849069.1"/>
    <property type="molecule type" value="Genomic_DNA"/>
</dbReference>
<organism evidence="1 2">
    <name type="scientific">Micrococcus endophyticus</name>
    <dbReference type="NCBI Taxonomy" id="455343"/>
    <lineage>
        <taxon>Bacteria</taxon>
        <taxon>Bacillati</taxon>
        <taxon>Actinomycetota</taxon>
        <taxon>Actinomycetes</taxon>
        <taxon>Micrococcales</taxon>
        <taxon>Micrococcaceae</taxon>
        <taxon>Micrococcus</taxon>
    </lineage>
</organism>
<sequence>MRQTPPAPGSLPARYVDDPAAAFPALRQRALAPGGRPYGLLAAAVVGALTLVDPHRMGAAERRGLARTEAAASGAFVAAEVASSLRLAGLPGRVGPAAGGLAAGAATAALALSTVPLNDRIDGALVRLLERTGTSAPRAVLAGAAALAVLADNESVRRERRNALKEAASPAWDDLSEEEQSEPTAPLPVEVRVLLVTLLDPALAEGRELPGAAALRAQLPHVRTVASMAEAIRDEGEVPDWTPLVVETDGPVDRAVPHDHVWPVRGRFAVGEDGHEVELRLQVIDGELGALVITLPADEDADPDAWDAFQELEAFPGVEDLTFQVDGERRD</sequence>